<keyword evidence="3" id="KW-1185">Reference proteome</keyword>
<evidence type="ECO:0000313" key="2">
    <source>
        <dbReference type="EMBL" id="MEN3745777.1"/>
    </source>
</evidence>
<evidence type="ECO:0000313" key="3">
    <source>
        <dbReference type="Proteomes" id="UP001427805"/>
    </source>
</evidence>
<proteinExistence type="predicted"/>
<dbReference type="RefSeq" id="WP_346244782.1">
    <property type="nucleotide sequence ID" value="NZ_JBDIZK010000001.1"/>
</dbReference>
<name>A0ABV0B3J9_9SPHN</name>
<comment type="caution">
    <text evidence="2">The sequence shown here is derived from an EMBL/GenBank/DDBJ whole genome shotgun (WGS) entry which is preliminary data.</text>
</comment>
<evidence type="ECO:0000259" key="1">
    <source>
        <dbReference type="Pfam" id="PF10592"/>
    </source>
</evidence>
<organism evidence="2 3">
    <name type="scientific">Sphingomonas rustica</name>
    <dbReference type="NCBI Taxonomy" id="3103142"/>
    <lineage>
        <taxon>Bacteria</taxon>
        <taxon>Pseudomonadati</taxon>
        <taxon>Pseudomonadota</taxon>
        <taxon>Alphaproteobacteria</taxon>
        <taxon>Sphingomonadales</taxon>
        <taxon>Sphingomonadaceae</taxon>
        <taxon>Sphingomonas</taxon>
    </lineage>
</organism>
<dbReference type="Pfam" id="PF10592">
    <property type="entry name" value="AIPR"/>
    <property type="match status" value="1"/>
</dbReference>
<accession>A0ABV0B3J9</accession>
<dbReference type="InterPro" id="IPR018891">
    <property type="entry name" value="AIPR_C"/>
</dbReference>
<reference evidence="2 3" key="1">
    <citation type="submission" date="2024-05" db="EMBL/GenBank/DDBJ databases">
        <title>Sphingomonas sp. HF-S3 16S ribosomal RNA gene Genome sequencing and assembly.</title>
        <authorList>
            <person name="Lee H."/>
        </authorList>
    </citation>
    <scope>NUCLEOTIDE SEQUENCE [LARGE SCALE GENOMIC DNA]</scope>
    <source>
        <strain evidence="2 3">HF-S3</strain>
    </source>
</reference>
<sequence length="562" mass="63171">MTDNSQQLLSDVLSQRRQEIAPSMSEQDYFEVFCAEQILKEYDLSYEEVNTGVVDGEHDGGLDSIYSFVNGETVVEDFDVTSFKRDIRIDLHLIQSKTSGGFSENPINKLISVTRKLLNLTAKYDDLPQYNEAVKGALDNFRRAYRGLAAKFPSLHIHYHYASKKADATVHNNLIKKTEELKEVANELFPDAEVSFEFLGARRLLELARRRPKTTYELRVSKSFNAANSLVVLSPLQEYASFLKHSDGRVRADLFESNVRDFQGNTEVNAEIINTLNKEKVVDFWWMNNGVTIIATKASLNGDTVTVENPQIVNGLQTSTQIAQHFNQQPGDHRSVMVKIISSDDEETRDKIIKATNSQNYVQPATLRATDKIQRDIEEALKPFGLFYDRRKNFYKNEGKPADRILSISLMAQSVMTILLARPDAARARPSTLIKDDSDYRQVFSQAMPIALYSNAALMIGKVDRVLRARTDLKARDRTNLRFYVLLWVASVAAGRSVLTPANIAGIDIKGITDSDIETAIDHVLKLYEKLGGTDQAAKGSELRLNTIAALVTKLKHPSAPE</sequence>
<gene>
    <name evidence="2" type="ORF">TPR58_01260</name>
</gene>
<protein>
    <submittedName>
        <fullName evidence="2">AIPR family protein</fullName>
    </submittedName>
</protein>
<dbReference type="EMBL" id="JBDIZK010000001">
    <property type="protein sequence ID" value="MEN3745777.1"/>
    <property type="molecule type" value="Genomic_DNA"/>
</dbReference>
<dbReference type="Proteomes" id="UP001427805">
    <property type="component" value="Unassembled WGS sequence"/>
</dbReference>
<feature type="domain" description="Abortive phage infection protein C-terminal" evidence="1">
    <location>
        <begin position="255"/>
        <end position="526"/>
    </location>
</feature>